<keyword evidence="2" id="KW-0201">Cytochrome c-type biogenesis</keyword>
<name>A0ABW5XL48_9SPHI</name>
<evidence type="ECO:0000313" key="6">
    <source>
        <dbReference type="EMBL" id="MFD2864131.1"/>
    </source>
</evidence>
<dbReference type="InterPro" id="IPR050553">
    <property type="entry name" value="Thioredoxin_ResA/DsbE_sf"/>
</dbReference>
<dbReference type="SUPFAM" id="SSF52833">
    <property type="entry name" value="Thioredoxin-like"/>
    <property type="match status" value="1"/>
</dbReference>
<dbReference type="Proteomes" id="UP001597601">
    <property type="component" value="Unassembled WGS sequence"/>
</dbReference>
<protein>
    <submittedName>
        <fullName evidence="6">TlpA family protein disulfide reductase</fullName>
    </submittedName>
</protein>
<keyword evidence="7" id="KW-1185">Reference proteome</keyword>
<comment type="caution">
    <text evidence="6">The sequence shown here is derived from an EMBL/GenBank/DDBJ whole genome shotgun (WGS) entry which is preliminary data.</text>
</comment>
<evidence type="ECO:0000313" key="7">
    <source>
        <dbReference type="Proteomes" id="UP001597601"/>
    </source>
</evidence>
<dbReference type="PANTHER" id="PTHR42852:SF6">
    <property type="entry name" value="THIOL:DISULFIDE INTERCHANGE PROTEIN DSBE"/>
    <property type="match status" value="1"/>
</dbReference>
<comment type="subcellular location">
    <subcellularLocation>
        <location evidence="1">Cell envelope</location>
    </subcellularLocation>
</comment>
<feature type="domain" description="Thioredoxin" evidence="5">
    <location>
        <begin position="419"/>
        <end position="568"/>
    </location>
</feature>
<sequence>MLSHLKLFTGSVALIFGLILNQNAVAQKTTITIKGNIHLTKENEWDIDECCFYYDDILSAKPVVIPIRRDTAGNYEVSFSIEHYHQVYFGKGQNRQGLSIYDTHMRYFTFFVKPGQKMGINFVQTPRKLKFSGDFAMENQQYQAYEDARDLGVKNIYQGVINKKLSPDEIKQHALNAFKEQLKFNSQYFKTHPATKFVKDQAYYQALYEPQSVAINFNFSSGNNITEAMVTDFYKAMKMTGNTFADRPGLSVAATDANPSLKNAAALGNDRYKNFLNSYYFTLQKNLVRPKTMGASKNEIATFVLEKHPDVKDDYRAVLNKVQAKTDLDAADTKTMDKIEQLYIQEILTIKSNQIALDQLLEIKDPALRDINATMYLYRKLEINKLGEIEPLIESYKKKVQNTYLKNTFLTAYNAQLDRLHNSKLSLLSVMNSAEGWTGPDLLKNLLAKYKGKVVYLDIWATWCVPCIANMPPSAKLREKFKGKDVVFIYACLNSPSQTNWKNLVAEQKIEGENYFFDQIQSASIGKALNIKAFPTYALIDKNGNIVNKDANKPGELKTIEEINLLLQ</sequence>
<dbReference type="PROSITE" id="PS51352">
    <property type="entry name" value="THIOREDOXIN_2"/>
    <property type="match status" value="1"/>
</dbReference>
<evidence type="ECO:0000256" key="3">
    <source>
        <dbReference type="ARBA" id="ARBA00023157"/>
    </source>
</evidence>
<dbReference type="Pfam" id="PF08534">
    <property type="entry name" value="Redoxin"/>
    <property type="match status" value="1"/>
</dbReference>
<gene>
    <name evidence="6" type="ORF">ACFSYC_05465</name>
</gene>
<evidence type="ECO:0000256" key="1">
    <source>
        <dbReference type="ARBA" id="ARBA00004196"/>
    </source>
</evidence>
<keyword evidence="3" id="KW-1015">Disulfide bond</keyword>
<dbReference type="PANTHER" id="PTHR42852">
    <property type="entry name" value="THIOL:DISULFIDE INTERCHANGE PROTEIN DSBE"/>
    <property type="match status" value="1"/>
</dbReference>
<accession>A0ABW5XL48</accession>
<dbReference type="InterPro" id="IPR013766">
    <property type="entry name" value="Thioredoxin_domain"/>
</dbReference>
<organism evidence="6 7">
    <name type="scientific">Mucilaginibacter antarcticus</name>
    <dbReference type="NCBI Taxonomy" id="1855725"/>
    <lineage>
        <taxon>Bacteria</taxon>
        <taxon>Pseudomonadati</taxon>
        <taxon>Bacteroidota</taxon>
        <taxon>Sphingobacteriia</taxon>
        <taxon>Sphingobacteriales</taxon>
        <taxon>Sphingobacteriaceae</taxon>
        <taxon>Mucilaginibacter</taxon>
    </lineage>
</organism>
<dbReference type="EMBL" id="JBHUON010000004">
    <property type="protein sequence ID" value="MFD2864131.1"/>
    <property type="molecule type" value="Genomic_DNA"/>
</dbReference>
<dbReference type="InterPro" id="IPR013740">
    <property type="entry name" value="Redoxin"/>
</dbReference>
<evidence type="ECO:0000259" key="5">
    <source>
        <dbReference type="PROSITE" id="PS51352"/>
    </source>
</evidence>
<dbReference type="CDD" id="cd02966">
    <property type="entry name" value="TlpA_like_family"/>
    <property type="match status" value="1"/>
</dbReference>
<proteinExistence type="predicted"/>
<evidence type="ECO:0000256" key="2">
    <source>
        <dbReference type="ARBA" id="ARBA00022748"/>
    </source>
</evidence>
<evidence type="ECO:0000256" key="4">
    <source>
        <dbReference type="ARBA" id="ARBA00023284"/>
    </source>
</evidence>
<reference evidence="7" key="1">
    <citation type="journal article" date="2019" name="Int. J. Syst. Evol. Microbiol.">
        <title>The Global Catalogue of Microorganisms (GCM) 10K type strain sequencing project: providing services to taxonomists for standard genome sequencing and annotation.</title>
        <authorList>
            <consortium name="The Broad Institute Genomics Platform"/>
            <consortium name="The Broad Institute Genome Sequencing Center for Infectious Disease"/>
            <person name="Wu L."/>
            <person name="Ma J."/>
        </authorList>
    </citation>
    <scope>NUCLEOTIDE SEQUENCE [LARGE SCALE GENOMIC DNA]</scope>
    <source>
        <strain evidence="7">KCTC 52232</strain>
    </source>
</reference>
<keyword evidence="4" id="KW-0676">Redox-active center</keyword>
<dbReference type="InterPro" id="IPR036249">
    <property type="entry name" value="Thioredoxin-like_sf"/>
</dbReference>
<dbReference type="Gene3D" id="3.40.30.10">
    <property type="entry name" value="Glutaredoxin"/>
    <property type="match status" value="1"/>
</dbReference>
<dbReference type="RefSeq" id="WP_377124348.1">
    <property type="nucleotide sequence ID" value="NZ_JBHUON010000004.1"/>
</dbReference>